<proteinExistence type="predicted"/>
<dbReference type="InterPro" id="IPR054613">
    <property type="entry name" value="Peptidase_S78_dom"/>
</dbReference>
<protein>
    <submittedName>
        <fullName evidence="5">HK97 family phage prohead protease</fullName>
    </submittedName>
</protein>
<dbReference type="EMBL" id="JACHNU010000003">
    <property type="protein sequence ID" value="MBB4663017.1"/>
    <property type="molecule type" value="Genomic_DNA"/>
</dbReference>
<dbReference type="GO" id="GO:0008233">
    <property type="term" value="F:peptidase activity"/>
    <property type="evidence" value="ECO:0007669"/>
    <property type="project" value="UniProtKB-KW"/>
</dbReference>
<comment type="caution">
    <text evidence="5">The sequence shown here is derived from an EMBL/GenBank/DDBJ whole genome shotgun (WGS) entry which is preliminary data.</text>
</comment>
<dbReference type="InterPro" id="IPR006433">
    <property type="entry name" value="Prohead_protease"/>
</dbReference>
<evidence type="ECO:0000313" key="5">
    <source>
        <dbReference type="EMBL" id="MBB4663017.1"/>
    </source>
</evidence>
<name>A0A840IDI4_9ACTN</name>
<dbReference type="RefSeq" id="WP_221243043.1">
    <property type="nucleotide sequence ID" value="NZ_JACHNU010000003.1"/>
</dbReference>
<gene>
    <name evidence="5" type="ORF">BDZ31_002606</name>
</gene>
<accession>A0A840IDI4</accession>
<dbReference type="Pfam" id="PF04586">
    <property type="entry name" value="Peptidase_S78"/>
    <property type="match status" value="1"/>
</dbReference>
<evidence type="ECO:0000259" key="4">
    <source>
        <dbReference type="Pfam" id="PF04586"/>
    </source>
</evidence>
<evidence type="ECO:0000256" key="2">
    <source>
        <dbReference type="ARBA" id="ARBA00022670"/>
    </source>
</evidence>
<evidence type="ECO:0000313" key="6">
    <source>
        <dbReference type="Proteomes" id="UP000585272"/>
    </source>
</evidence>
<dbReference type="NCBIfam" id="TIGR01543">
    <property type="entry name" value="proheadase_HK97"/>
    <property type="match status" value="1"/>
</dbReference>
<organism evidence="5 6">
    <name type="scientific">Conexibacter arvalis</name>
    <dbReference type="NCBI Taxonomy" id="912552"/>
    <lineage>
        <taxon>Bacteria</taxon>
        <taxon>Bacillati</taxon>
        <taxon>Actinomycetota</taxon>
        <taxon>Thermoleophilia</taxon>
        <taxon>Solirubrobacterales</taxon>
        <taxon>Conexibacteraceae</taxon>
        <taxon>Conexibacter</taxon>
    </lineage>
</organism>
<sequence length="197" mass="21458">MPFKAGGKSLDATILENGDLLVVGYAAVWDGLDREGENFLNGAFQRGIKTFLEGQATLAFHHQHDKGIGKVLELREDERGLWMKARVDFQPESSPLRYIYNGIKKGTYNALSVGGFFARTLTARGWRISAVDVTEVSVTPVPAHPGTSFAVVAGKALDSAAASDIDAIIHDARMLMLEAQLERARYQLADLIVNGAR</sequence>
<keyword evidence="1" id="KW-1188">Viral release from host cell</keyword>
<keyword evidence="6" id="KW-1185">Reference proteome</keyword>
<feature type="domain" description="Prohead serine protease" evidence="4">
    <location>
        <begin position="14"/>
        <end position="153"/>
    </location>
</feature>
<reference evidence="5 6" key="1">
    <citation type="submission" date="2020-08" db="EMBL/GenBank/DDBJ databases">
        <title>Genomic Encyclopedia of Archaeal and Bacterial Type Strains, Phase II (KMG-II): from individual species to whole genera.</title>
        <authorList>
            <person name="Goeker M."/>
        </authorList>
    </citation>
    <scope>NUCLEOTIDE SEQUENCE [LARGE SCALE GENOMIC DNA]</scope>
    <source>
        <strain evidence="5 6">DSM 23288</strain>
    </source>
</reference>
<evidence type="ECO:0000256" key="1">
    <source>
        <dbReference type="ARBA" id="ARBA00022612"/>
    </source>
</evidence>
<evidence type="ECO:0000256" key="3">
    <source>
        <dbReference type="ARBA" id="ARBA00022801"/>
    </source>
</evidence>
<dbReference type="SUPFAM" id="SSF50789">
    <property type="entry name" value="Herpes virus serine proteinase, assemblin"/>
    <property type="match status" value="1"/>
</dbReference>
<dbReference type="GO" id="GO:0006508">
    <property type="term" value="P:proteolysis"/>
    <property type="evidence" value="ECO:0007669"/>
    <property type="project" value="UniProtKB-KW"/>
</dbReference>
<dbReference type="Proteomes" id="UP000585272">
    <property type="component" value="Unassembled WGS sequence"/>
</dbReference>
<keyword evidence="2 5" id="KW-0645">Protease</keyword>
<dbReference type="AlphaFoldDB" id="A0A840IDI4"/>
<keyword evidence="3" id="KW-0378">Hydrolase</keyword>